<evidence type="ECO:0000259" key="2">
    <source>
        <dbReference type="PROSITE" id="PS50913"/>
    </source>
</evidence>
<dbReference type="InterPro" id="IPR000237">
    <property type="entry name" value="GRIP_dom"/>
</dbReference>
<sequence length="297" mass="34209">MNLSISALQQEVVTLKQQHQVELWELEERLKKSNKKWIEDKETMHKEEVGALMQEWNMERKSENTLQYASSPSVIEPEELVHQNQLTISAIQSGTPSSLQQQVIELTKQIEDLKEKHRLELAELQGNNEMTHNSLQKPLISTPVLHHNLDPHDPNFMTEAQLSQVSSELAKIKIHERELLQQLESRKKHVHFENQTPPASPGYYTDGTPSGPLLQEPTQMEYLRNILFQYMMGKETKTLARVIATIAHFTTDQTNKVIAREESKASKTMFDHIRITGKITKIIQFQEGKNDLTSSIE</sequence>
<dbReference type="EMBL" id="JARBDR010000342">
    <property type="protein sequence ID" value="KAJ8314178.1"/>
    <property type="molecule type" value="Genomic_DNA"/>
</dbReference>
<evidence type="ECO:0000256" key="1">
    <source>
        <dbReference type="SAM" id="MobiDB-lite"/>
    </source>
</evidence>
<feature type="domain" description="GRIP" evidence="2">
    <location>
        <begin position="213"/>
        <end position="260"/>
    </location>
</feature>
<dbReference type="SUPFAM" id="SSF101283">
    <property type="entry name" value="GRIP domain"/>
    <property type="match status" value="1"/>
</dbReference>
<name>A0ABQ9F9X5_TEGGR</name>
<keyword evidence="4" id="KW-1185">Reference proteome</keyword>
<dbReference type="PANTHER" id="PTHR19327:SF0">
    <property type="entry name" value="GOLGIN SUBFAMILY A MEMBER 4"/>
    <property type="match status" value="1"/>
</dbReference>
<gene>
    <name evidence="3" type="ORF">KUTeg_008739</name>
</gene>
<dbReference type="Proteomes" id="UP001217089">
    <property type="component" value="Unassembled WGS sequence"/>
</dbReference>
<reference evidence="3 4" key="1">
    <citation type="submission" date="2022-12" db="EMBL/GenBank/DDBJ databases">
        <title>Chromosome-level genome of Tegillarca granosa.</title>
        <authorList>
            <person name="Kim J."/>
        </authorList>
    </citation>
    <scope>NUCLEOTIDE SEQUENCE [LARGE SCALE GENOMIC DNA]</scope>
    <source>
        <strain evidence="3">Teg-2019</strain>
        <tissue evidence="3">Adductor muscle</tissue>
    </source>
</reference>
<organism evidence="3 4">
    <name type="scientific">Tegillarca granosa</name>
    <name type="common">Malaysian cockle</name>
    <name type="synonym">Anadara granosa</name>
    <dbReference type="NCBI Taxonomy" id="220873"/>
    <lineage>
        <taxon>Eukaryota</taxon>
        <taxon>Metazoa</taxon>
        <taxon>Spiralia</taxon>
        <taxon>Lophotrochozoa</taxon>
        <taxon>Mollusca</taxon>
        <taxon>Bivalvia</taxon>
        <taxon>Autobranchia</taxon>
        <taxon>Pteriomorphia</taxon>
        <taxon>Arcoida</taxon>
        <taxon>Arcoidea</taxon>
        <taxon>Arcidae</taxon>
        <taxon>Tegillarca</taxon>
    </lineage>
</organism>
<evidence type="ECO:0000313" key="3">
    <source>
        <dbReference type="EMBL" id="KAJ8314178.1"/>
    </source>
</evidence>
<evidence type="ECO:0000313" key="4">
    <source>
        <dbReference type="Proteomes" id="UP001217089"/>
    </source>
</evidence>
<feature type="region of interest" description="Disordered" evidence="1">
    <location>
        <begin position="193"/>
        <end position="215"/>
    </location>
</feature>
<dbReference type="Pfam" id="PF01465">
    <property type="entry name" value="GRIP"/>
    <property type="match status" value="1"/>
</dbReference>
<dbReference type="PROSITE" id="PS50913">
    <property type="entry name" value="GRIP"/>
    <property type="match status" value="1"/>
</dbReference>
<comment type="caution">
    <text evidence="3">The sequence shown here is derived from an EMBL/GenBank/DDBJ whole genome shotgun (WGS) entry which is preliminary data.</text>
</comment>
<proteinExistence type="predicted"/>
<protein>
    <recommendedName>
        <fullName evidence="2">GRIP domain-containing protein</fullName>
    </recommendedName>
</protein>
<dbReference type="Gene3D" id="1.10.220.60">
    <property type="entry name" value="GRIP domain"/>
    <property type="match status" value="1"/>
</dbReference>
<accession>A0ABQ9F9X5</accession>
<dbReference type="PANTHER" id="PTHR19327">
    <property type="entry name" value="GOLGIN"/>
    <property type="match status" value="1"/>
</dbReference>
<dbReference type="SMART" id="SM00755">
    <property type="entry name" value="Grip"/>
    <property type="match status" value="1"/>
</dbReference>